<dbReference type="NCBIfam" id="TIGR03426">
    <property type="entry name" value="shape_MreD"/>
    <property type="match status" value="1"/>
</dbReference>
<evidence type="ECO:0000313" key="10">
    <source>
        <dbReference type="Proteomes" id="UP000434639"/>
    </source>
</evidence>
<evidence type="ECO:0000256" key="7">
    <source>
        <dbReference type="ARBA" id="ARBA00023136"/>
    </source>
</evidence>
<feature type="transmembrane region" description="Helical" evidence="8">
    <location>
        <begin position="140"/>
        <end position="162"/>
    </location>
</feature>
<feature type="transmembrane region" description="Helical" evidence="8">
    <location>
        <begin position="77"/>
        <end position="93"/>
    </location>
</feature>
<name>A0A7X2S3J8_9BACI</name>
<gene>
    <name evidence="9" type="primary">mreD</name>
    <name evidence="9" type="ORF">GKZ89_06135</name>
</gene>
<dbReference type="Proteomes" id="UP000434639">
    <property type="component" value="Unassembled WGS sequence"/>
</dbReference>
<dbReference type="EMBL" id="WMIB01000003">
    <property type="protein sequence ID" value="MTH52984.1"/>
    <property type="molecule type" value="Genomic_DNA"/>
</dbReference>
<comment type="similarity">
    <text evidence="2">Belongs to the MreD family.</text>
</comment>
<dbReference type="Pfam" id="PF04093">
    <property type="entry name" value="MreD"/>
    <property type="match status" value="1"/>
</dbReference>
<comment type="caution">
    <text evidence="9">The sequence shown here is derived from an EMBL/GenBank/DDBJ whole genome shotgun (WGS) entry which is preliminary data.</text>
</comment>
<dbReference type="GO" id="GO:0008360">
    <property type="term" value="P:regulation of cell shape"/>
    <property type="evidence" value="ECO:0007669"/>
    <property type="project" value="UniProtKB-KW"/>
</dbReference>
<dbReference type="OrthoDB" id="1653857at2"/>
<accession>A0A7X2S3J8</accession>
<dbReference type="AlphaFoldDB" id="A0A7X2S3J8"/>
<keyword evidence="7 8" id="KW-0472">Membrane</keyword>
<keyword evidence="4 8" id="KW-0812">Transmembrane</keyword>
<evidence type="ECO:0000256" key="2">
    <source>
        <dbReference type="ARBA" id="ARBA00007776"/>
    </source>
</evidence>
<dbReference type="GO" id="GO:0005886">
    <property type="term" value="C:plasma membrane"/>
    <property type="evidence" value="ECO:0007669"/>
    <property type="project" value="UniProtKB-SubCell"/>
</dbReference>
<keyword evidence="6 8" id="KW-1133">Transmembrane helix</keyword>
<feature type="transmembrane region" description="Helical" evidence="8">
    <location>
        <begin position="33"/>
        <end position="50"/>
    </location>
</feature>
<evidence type="ECO:0000256" key="5">
    <source>
        <dbReference type="ARBA" id="ARBA00022960"/>
    </source>
</evidence>
<protein>
    <submittedName>
        <fullName evidence="9">Rod shape-determining protein MreD</fullName>
    </submittedName>
</protein>
<evidence type="ECO:0000256" key="6">
    <source>
        <dbReference type="ARBA" id="ARBA00022989"/>
    </source>
</evidence>
<evidence type="ECO:0000256" key="4">
    <source>
        <dbReference type="ARBA" id="ARBA00022692"/>
    </source>
</evidence>
<evidence type="ECO:0000256" key="3">
    <source>
        <dbReference type="ARBA" id="ARBA00022475"/>
    </source>
</evidence>
<sequence>MRRFLLPVVVLFFFIMESTVVDLVLIPSFSEDMYYVPRFTLLVLIFIAVYVRDQLAIAYAICFGLLHDIVYTEVLGIYLFAYPFLALISGRALRILQNNAFVVLLIGMLSISVLEFYVYGIQLVINPDPLSFYEFINRRFLPTLAVNSIAGLVIIFPLKLFLTRLKKQTED</sequence>
<evidence type="ECO:0000313" key="9">
    <source>
        <dbReference type="EMBL" id="MTH52984.1"/>
    </source>
</evidence>
<proteinExistence type="inferred from homology"/>
<keyword evidence="5" id="KW-0133">Cell shape</keyword>
<dbReference type="InterPro" id="IPR007227">
    <property type="entry name" value="Cell_shape_determining_MreD"/>
</dbReference>
<organism evidence="9 10">
    <name type="scientific">Metabacillus mangrovi</name>
    <dbReference type="NCBI Taxonomy" id="1491830"/>
    <lineage>
        <taxon>Bacteria</taxon>
        <taxon>Bacillati</taxon>
        <taxon>Bacillota</taxon>
        <taxon>Bacilli</taxon>
        <taxon>Bacillales</taxon>
        <taxon>Bacillaceae</taxon>
        <taxon>Metabacillus</taxon>
    </lineage>
</organism>
<dbReference type="RefSeq" id="WP_155111514.1">
    <property type="nucleotide sequence ID" value="NZ_WMIB01000003.1"/>
</dbReference>
<comment type="subcellular location">
    <subcellularLocation>
        <location evidence="1">Cell membrane</location>
        <topology evidence="1">Multi-pass membrane protein</topology>
    </subcellularLocation>
</comment>
<reference evidence="9 10" key="1">
    <citation type="journal article" date="2017" name="Int. J. Syst. Evol. Microbiol.">
        <title>Bacillus mangrovi sp. nov., isolated from a sediment sample from a mangrove forest.</title>
        <authorList>
            <person name="Gupta V."/>
            <person name="Singh P.K."/>
            <person name="Korpole S."/>
            <person name="Tanuku N.R.S."/>
            <person name="Pinnaka A.K."/>
        </authorList>
    </citation>
    <scope>NUCLEOTIDE SEQUENCE [LARGE SCALE GENOMIC DNA]</scope>
    <source>
        <strain evidence="9 10">KCTC 33872</strain>
    </source>
</reference>
<keyword evidence="10" id="KW-1185">Reference proteome</keyword>
<keyword evidence="3" id="KW-1003">Cell membrane</keyword>
<evidence type="ECO:0000256" key="1">
    <source>
        <dbReference type="ARBA" id="ARBA00004651"/>
    </source>
</evidence>
<evidence type="ECO:0000256" key="8">
    <source>
        <dbReference type="SAM" id="Phobius"/>
    </source>
</evidence>
<feature type="transmembrane region" description="Helical" evidence="8">
    <location>
        <begin position="100"/>
        <end position="120"/>
    </location>
</feature>